<feature type="region of interest" description="Disordered" evidence="1">
    <location>
        <begin position="1"/>
        <end position="33"/>
    </location>
</feature>
<reference evidence="2 3" key="1">
    <citation type="submission" date="2018-08" db="EMBL/GenBank/DDBJ databases">
        <title>Recombination of ecologically and evolutionarily significant loci maintains genetic cohesion in the Pseudomonas syringae species complex.</title>
        <authorList>
            <person name="Dillon M."/>
            <person name="Thakur S."/>
            <person name="Almeida R.N.D."/>
            <person name="Weir B.S."/>
            <person name="Guttman D.S."/>
        </authorList>
    </citation>
    <scope>NUCLEOTIDE SEQUENCE [LARGE SCALE GENOMIC DNA]</scope>
    <source>
        <strain evidence="2 3">ICMP 13052</strain>
    </source>
</reference>
<evidence type="ECO:0000313" key="3">
    <source>
        <dbReference type="Proteomes" id="UP000269044"/>
    </source>
</evidence>
<proteinExistence type="predicted"/>
<dbReference type="EMBL" id="RBRA01000235">
    <property type="protein sequence ID" value="RMQ20855.1"/>
    <property type="molecule type" value="Genomic_DNA"/>
</dbReference>
<accession>A0A3M4JVJ3</accession>
<dbReference type="AlphaFoldDB" id="A0A3M4JVJ3"/>
<evidence type="ECO:0000256" key="1">
    <source>
        <dbReference type="SAM" id="MobiDB-lite"/>
    </source>
</evidence>
<name>A0A3M4JVJ3_9PSED</name>
<protein>
    <submittedName>
        <fullName evidence="2">Uncharacterized protein</fullName>
    </submittedName>
</protein>
<dbReference type="Proteomes" id="UP000269044">
    <property type="component" value="Unassembled WGS sequence"/>
</dbReference>
<evidence type="ECO:0000313" key="2">
    <source>
        <dbReference type="EMBL" id="RMQ20855.1"/>
    </source>
</evidence>
<gene>
    <name evidence="2" type="ORF">ALQ08_200078</name>
</gene>
<organism evidence="2 3">
    <name type="scientific">Pseudomonas syringae pv. delphinii</name>
    <dbReference type="NCBI Taxonomy" id="192088"/>
    <lineage>
        <taxon>Bacteria</taxon>
        <taxon>Pseudomonadati</taxon>
        <taxon>Pseudomonadota</taxon>
        <taxon>Gammaproteobacteria</taxon>
        <taxon>Pseudomonadales</taxon>
        <taxon>Pseudomonadaceae</taxon>
        <taxon>Pseudomonas</taxon>
    </lineage>
</organism>
<comment type="caution">
    <text evidence="2">The sequence shown here is derived from an EMBL/GenBank/DDBJ whole genome shotgun (WGS) entry which is preliminary data.</text>
</comment>
<sequence length="47" mass="5126">MFLRMAPEPSTAGTLVSEDGTVPPGDGTQKWLEPLYFKGSRDSLTKL</sequence>